<feature type="compositionally biased region" description="Polar residues" evidence="1">
    <location>
        <begin position="540"/>
        <end position="568"/>
    </location>
</feature>
<dbReference type="AlphaFoldDB" id="A0A8K0L9I8"/>
<keyword evidence="2" id="KW-1133">Transmembrane helix</keyword>
<reference evidence="3" key="1">
    <citation type="submission" date="2021-07" db="EMBL/GenBank/DDBJ databases">
        <title>Elsinoe batatas strain:CRI-CJ2 Genome sequencing and assembly.</title>
        <authorList>
            <person name="Huang L."/>
        </authorList>
    </citation>
    <scope>NUCLEOTIDE SEQUENCE</scope>
    <source>
        <strain evidence="3">CRI-CJ2</strain>
    </source>
</reference>
<evidence type="ECO:0000313" key="3">
    <source>
        <dbReference type="EMBL" id="KAG8629995.1"/>
    </source>
</evidence>
<feature type="transmembrane region" description="Helical" evidence="2">
    <location>
        <begin position="422"/>
        <end position="444"/>
    </location>
</feature>
<feature type="transmembrane region" description="Helical" evidence="2">
    <location>
        <begin position="672"/>
        <end position="693"/>
    </location>
</feature>
<keyword evidence="2" id="KW-0812">Transmembrane</keyword>
<sequence>MMTDMSVAFDEPKTTKQIKALQGKKKTNAIKVKEDYEDIRDSLYLLGVMNQYTINRIKPRGASSDEQVTRRAEAFLRIVLFSRDLELSSNHHGCKDHPWKLAEARRKLADKLRRTRKRAIVPVFVSMLWFIIALAFSIYSAFNEIGSNATAHDLALGLLLGWLPVLILCTVVDRNPTDPDGNLDDLNKLVKSVARSFLDDRTFYAYVWLVLSKYKYGSARVKENYVWRELHQIRQLCTALADRPSADSDSQSERTVLAETGEGANARDAAGESSIAAETAAIQNPVTTTTVASSDPGSDQPSRYGTNTEKQRVFDFFGTYAGQGRERWHYGVAHPILSTMEEAWVGSQEGKPHGVRNWLIDEGVARVNIVLGNTRNRHGFIWWDYRELWQISAALLIVCLSCFSAFVLSYNTPTVGLGCRSGGYMIFVIISCLLLIVELVSWRFEKRPDTAKERKASVISAMRQRHVDTNPPQEATQTTEQMTELVDMSNSDGHSSTAPESSSIADLRLSREMIQYLISINGIGDTPASQAPIERRNDSVTEATETSSNDTATRSDDSQTNVNPASNNTERRDTLASLFQEPNNANVIPTATGLDPRILVKYNPFDDRDWIRLFVLVPLECCNAAWLAYIVFAQISGGYRTCECVTSSWELGEGGYLDFNQHLKTNIPSLPYYWGPSTAVGTAVIAIGMIYVVMEWALQSHMNTTDKDAARRGLRRARGWRRLTLPVRRLRENTLQFLKVKLVRSMLARFGKKDVLKSQAAMRWSVKDEFGPASRSTMDIITEREEQLSIWSVLRRGSRPR</sequence>
<keyword evidence="4" id="KW-1185">Reference proteome</keyword>
<keyword evidence="2" id="KW-0472">Membrane</keyword>
<name>A0A8K0L9I8_9PEZI</name>
<evidence type="ECO:0000256" key="2">
    <source>
        <dbReference type="SAM" id="Phobius"/>
    </source>
</evidence>
<dbReference type="OrthoDB" id="3902957at2759"/>
<feature type="transmembrane region" description="Helical" evidence="2">
    <location>
        <begin position="119"/>
        <end position="142"/>
    </location>
</feature>
<gene>
    <name evidence="3" type="ORF">KVT40_001614</name>
</gene>
<comment type="caution">
    <text evidence="3">The sequence shown here is derived from an EMBL/GenBank/DDBJ whole genome shotgun (WGS) entry which is preliminary data.</text>
</comment>
<dbReference type="EMBL" id="JAESVG020000002">
    <property type="protein sequence ID" value="KAG8629995.1"/>
    <property type="molecule type" value="Genomic_DNA"/>
</dbReference>
<feature type="region of interest" description="Disordered" evidence="1">
    <location>
        <begin position="455"/>
        <end position="479"/>
    </location>
</feature>
<feature type="transmembrane region" description="Helical" evidence="2">
    <location>
        <begin position="610"/>
        <end position="632"/>
    </location>
</feature>
<feature type="transmembrane region" description="Helical" evidence="2">
    <location>
        <begin position="154"/>
        <end position="172"/>
    </location>
</feature>
<evidence type="ECO:0000256" key="1">
    <source>
        <dbReference type="SAM" id="MobiDB-lite"/>
    </source>
</evidence>
<feature type="transmembrane region" description="Helical" evidence="2">
    <location>
        <begin position="388"/>
        <end position="410"/>
    </location>
</feature>
<feature type="region of interest" description="Disordered" evidence="1">
    <location>
        <begin position="244"/>
        <end position="267"/>
    </location>
</feature>
<accession>A0A8K0L9I8</accession>
<proteinExistence type="predicted"/>
<evidence type="ECO:0000313" key="4">
    <source>
        <dbReference type="Proteomes" id="UP000809789"/>
    </source>
</evidence>
<protein>
    <submittedName>
        <fullName evidence="3">Uncharacterized protein</fullName>
    </submittedName>
</protein>
<organism evidence="3 4">
    <name type="scientific">Elsinoe batatas</name>
    <dbReference type="NCBI Taxonomy" id="2601811"/>
    <lineage>
        <taxon>Eukaryota</taxon>
        <taxon>Fungi</taxon>
        <taxon>Dikarya</taxon>
        <taxon>Ascomycota</taxon>
        <taxon>Pezizomycotina</taxon>
        <taxon>Dothideomycetes</taxon>
        <taxon>Dothideomycetidae</taxon>
        <taxon>Myriangiales</taxon>
        <taxon>Elsinoaceae</taxon>
        <taxon>Elsinoe</taxon>
    </lineage>
</organism>
<dbReference type="Proteomes" id="UP000809789">
    <property type="component" value="Unassembled WGS sequence"/>
</dbReference>
<feature type="region of interest" description="Disordered" evidence="1">
    <location>
        <begin position="527"/>
        <end position="569"/>
    </location>
</feature>